<evidence type="ECO:0000256" key="1">
    <source>
        <dbReference type="ARBA" id="ARBA00004141"/>
    </source>
</evidence>
<evidence type="ECO:0000256" key="3">
    <source>
        <dbReference type="ARBA" id="ARBA00022989"/>
    </source>
</evidence>
<evidence type="ECO:0000259" key="6">
    <source>
        <dbReference type="Pfam" id="PF01694"/>
    </source>
</evidence>
<dbReference type="GO" id="GO:0006508">
    <property type="term" value="P:proteolysis"/>
    <property type="evidence" value="ECO:0007669"/>
    <property type="project" value="UniProtKB-KW"/>
</dbReference>
<evidence type="ECO:0000313" key="7">
    <source>
        <dbReference type="EMBL" id="MBB6646179.1"/>
    </source>
</evidence>
<protein>
    <submittedName>
        <fullName evidence="7">Rhomboid family intramembrane serine protease</fullName>
    </submittedName>
</protein>
<dbReference type="Proteomes" id="UP000546257">
    <property type="component" value="Unassembled WGS sequence"/>
</dbReference>
<comment type="subcellular location">
    <subcellularLocation>
        <location evidence="1">Membrane</location>
        <topology evidence="1">Multi-pass membrane protein</topology>
    </subcellularLocation>
</comment>
<keyword evidence="2 5" id="KW-0812">Transmembrane</keyword>
<evidence type="ECO:0000256" key="5">
    <source>
        <dbReference type="SAM" id="Phobius"/>
    </source>
</evidence>
<gene>
    <name evidence="7" type="ORF">H5V44_07740</name>
</gene>
<evidence type="ECO:0000313" key="8">
    <source>
        <dbReference type="Proteomes" id="UP000546257"/>
    </source>
</evidence>
<sequence length="202" mass="20353">MPRSRRATVDLLVVLAAVFGLQQVAGAVGFGIEWFALATPVRRPWTLVTTVYAHASLGHLLANAVGFVLVGLVLERSTSRIRFHAFVLATGMVSAGVEFLVGAALGTPVAVLGASGALLAGFGYLLAGNRLAEGVLARIEIGRRGSVALLLGVAAAVTLLTAGPGVAVVAHFVGFAIGAVAGRVGVLQGGSRPGTVGGVPRQ</sequence>
<dbReference type="InterPro" id="IPR022764">
    <property type="entry name" value="Peptidase_S54_rhomboid_dom"/>
</dbReference>
<dbReference type="EMBL" id="JACKXD010000002">
    <property type="protein sequence ID" value="MBB6646179.1"/>
    <property type="molecule type" value="Genomic_DNA"/>
</dbReference>
<feature type="transmembrane region" description="Helical" evidence="5">
    <location>
        <begin position="51"/>
        <end position="74"/>
    </location>
</feature>
<evidence type="ECO:0000256" key="4">
    <source>
        <dbReference type="ARBA" id="ARBA00023136"/>
    </source>
</evidence>
<keyword evidence="7" id="KW-0378">Hydrolase</keyword>
<dbReference type="GO" id="GO:0004252">
    <property type="term" value="F:serine-type endopeptidase activity"/>
    <property type="evidence" value="ECO:0007669"/>
    <property type="project" value="InterPro"/>
</dbReference>
<keyword evidence="8" id="KW-1185">Reference proteome</keyword>
<dbReference type="GO" id="GO:0016020">
    <property type="term" value="C:membrane"/>
    <property type="evidence" value="ECO:0007669"/>
    <property type="project" value="UniProtKB-SubCell"/>
</dbReference>
<accession>A0A7J9SJ89</accession>
<dbReference type="PANTHER" id="PTHR43066">
    <property type="entry name" value="RHOMBOID-RELATED PROTEIN"/>
    <property type="match status" value="1"/>
</dbReference>
<organism evidence="7 8">
    <name type="scientific">Halobellus ruber</name>
    <dbReference type="NCBI Taxonomy" id="2761102"/>
    <lineage>
        <taxon>Archaea</taxon>
        <taxon>Methanobacteriati</taxon>
        <taxon>Methanobacteriota</taxon>
        <taxon>Stenosarchaea group</taxon>
        <taxon>Halobacteria</taxon>
        <taxon>Halobacteriales</taxon>
        <taxon>Haloferacaceae</taxon>
        <taxon>Halobellus</taxon>
    </lineage>
</organism>
<dbReference type="SUPFAM" id="SSF144091">
    <property type="entry name" value="Rhomboid-like"/>
    <property type="match status" value="1"/>
</dbReference>
<name>A0A7J9SJ89_9EURY</name>
<dbReference type="InterPro" id="IPR035952">
    <property type="entry name" value="Rhomboid-like_sf"/>
</dbReference>
<feature type="transmembrane region" description="Helical" evidence="5">
    <location>
        <begin position="109"/>
        <end position="127"/>
    </location>
</feature>
<reference evidence="7 8" key="1">
    <citation type="submission" date="2020-08" db="EMBL/GenBank/DDBJ databases">
        <authorList>
            <person name="Seo M.-J."/>
        </authorList>
    </citation>
    <scope>NUCLEOTIDE SEQUENCE [LARGE SCALE GENOMIC DNA]</scope>
    <source>
        <strain evidence="7 8">MBLA0160</strain>
    </source>
</reference>
<comment type="caution">
    <text evidence="7">The sequence shown here is derived from an EMBL/GenBank/DDBJ whole genome shotgun (WGS) entry which is preliminary data.</text>
</comment>
<proteinExistence type="predicted"/>
<feature type="transmembrane region" description="Helical" evidence="5">
    <location>
        <begin position="81"/>
        <end position="103"/>
    </location>
</feature>
<keyword evidence="3 5" id="KW-1133">Transmembrane helix</keyword>
<evidence type="ECO:0000256" key="2">
    <source>
        <dbReference type="ARBA" id="ARBA00022692"/>
    </source>
</evidence>
<dbReference type="AlphaFoldDB" id="A0A7J9SJ89"/>
<dbReference type="RefSeq" id="WP_185192530.1">
    <property type="nucleotide sequence ID" value="NZ_JACKXD010000002.1"/>
</dbReference>
<keyword evidence="4 5" id="KW-0472">Membrane</keyword>
<keyword evidence="7" id="KW-0645">Protease</keyword>
<feature type="domain" description="Peptidase S54 rhomboid" evidence="6">
    <location>
        <begin position="43"/>
        <end position="184"/>
    </location>
</feature>
<dbReference type="Gene3D" id="1.20.1540.10">
    <property type="entry name" value="Rhomboid-like"/>
    <property type="match status" value="1"/>
</dbReference>
<dbReference type="Pfam" id="PF01694">
    <property type="entry name" value="Rhomboid"/>
    <property type="match status" value="1"/>
</dbReference>
<feature type="transmembrane region" description="Helical" evidence="5">
    <location>
        <begin position="148"/>
        <end position="181"/>
    </location>
</feature>